<keyword evidence="5 10" id="KW-0812">Transmembrane</keyword>
<dbReference type="InterPro" id="IPR048279">
    <property type="entry name" value="MdtK-like"/>
</dbReference>
<dbReference type="GO" id="GO:0015297">
    <property type="term" value="F:antiporter activity"/>
    <property type="evidence" value="ECO:0007669"/>
    <property type="project" value="UniProtKB-KW"/>
</dbReference>
<dbReference type="InterPro" id="IPR002528">
    <property type="entry name" value="MATE_fam"/>
</dbReference>
<dbReference type="RefSeq" id="WP_154424209.1">
    <property type="nucleotide sequence ID" value="NZ_VUNN01000001.1"/>
</dbReference>
<feature type="transmembrane region" description="Helical" evidence="10">
    <location>
        <begin position="136"/>
        <end position="156"/>
    </location>
</feature>
<reference evidence="11 12" key="1">
    <citation type="submission" date="2019-08" db="EMBL/GenBank/DDBJ databases">
        <title>In-depth cultivation of the pig gut microbiome towards novel bacterial diversity and tailored functional studies.</title>
        <authorList>
            <person name="Wylensek D."/>
            <person name="Hitch T.C.A."/>
            <person name="Clavel T."/>
        </authorList>
    </citation>
    <scope>NUCLEOTIDE SEQUENCE [LARGE SCALE GENOMIC DNA]</scope>
    <source>
        <strain evidence="11 12">NM-380-WT-3C1</strain>
    </source>
</reference>
<evidence type="ECO:0000256" key="7">
    <source>
        <dbReference type="ARBA" id="ARBA00023065"/>
    </source>
</evidence>
<dbReference type="Proteomes" id="UP000460549">
    <property type="component" value="Unassembled WGS sequence"/>
</dbReference>
<feature type="transmembrane region" description="Helical" evidence="10">
    <location>
        <begin position="317"/>
        <end position="337"/>
    </location>
</feature>
<evidence type="ECO:0000256" key="5">
    <source>
        <dbReference type="ARBA" id="ARBA00022692"/>
    </source>
</evidence>
<name>A0A7X2PAG1_9SPIO</name>
<evidence type="ECO:0000256" key="1">
    <source>
        <dbReference type="ARBA" id="ARBA00004651"/>
    </source>
</evidence>
<sequence>MGNDRCSNSHLFTTKQLFALLLPLGLEQLLTIAIGMADTIMVSSYSESAVSAVSSVDLISYLFITLFSAFSTGGAVIVSQYIGRRDIKNASIAAKNLTAITVLISIAMTIIMLIAKDLIIGLVLGDIESSVINDAALYYIPIALSYPFLALFDSTTAISRSEAKTKRIFLSSLLMNIINISGNYILIHLFSLGALGAGISSLISRIIGALLMLLLMMRKDEECSLRGILRTKIELKHVKNITRIAIPSALDGALFQVGKLIVQAQIAALGTSSLAIHAIVCNFNGYCNIPQNAFILAVITLVGQSAGANRKDEERYWVRWSILWSIIITLLFAIPMYIFTPQVVSIYALNEATTLEAIPICRVCLIACTFLIPFAFIVPNALNANGDVKFTMAVSIISMWIFRVALVFFFIRVLKLGVSGVWYAMYSDWAFRGLIYTIRVSGSRWQNKYAIRE</sequence>
<evidence type="ECO:0000313" key="11">
    <source>
        <dbReference type="EMBL" id="MSU05310.1"/>
    </source>
</evidence>
<dbReference type="PIRSF" id="PIRSF006603">
    <property type="entry name" value="DinF"/>
    <property type="match status" value="1"/>
</dbReference>
<keyword evidence="12" id="KW-1185">Reference proteome</keyword>
<evidence type="ECO:0000256" key="10">
    <source>
        <dbReference type="SAM" id="Phobius"/>
    </source>
</evidence>
<keyword evidence="3" id="KW-0050">Antiport</keyword>
<dbReference type="GO" id="GO:0005886">
    <property type="term" value="C:plasma membrane"/>
    <property type="evidence" value="ECO:0007669"/>
    <property type="project" value="UniProtKB-SubCell"/>
</dbReference>
<evidence type="ECO:0000256" key="8">
    <source>
        <dbReference type="ARBA" id="ARBA00023136"/>
    </source>
</evidence>
<dbReference type="PANTHER" id="PTHR43298:SF2">
    <property type="entry name" value="FMN_FAD EXPORTER YEEO-RELATED"/>
    <property type="match status" value="1"/>
</dbReference>
<evidence type="ECO:0000256" key="3">
    <source>
        <dbReference type="ARBA" id="ARBA00022449"/>
    </source>
</evidence>
<feature type="transmembrane region" description="Helical" evidence="10">
    <location>
        <begin position="168"/>
        <end position="187"/>
    </location>
</feature>
<evidence type="ECO:0000256" key="6">
    <source>
        <dbReference type="ARBA" id="ARBA00022989"/>
    </source>
</evidence>
<comment type="caution">
    <text evidence="11">The sequence shown here is derived from an EMBL/GenBank/DDBJ whole genome shotgun (WGS) entry which is preliminary data.</text>
</comment>
<dbReference type="InterPro" id="IPR050222">
    <property type="entry name" value="MATE_MdtK"/>
</dbReference>
<comment type="subcellular location">
    <subcellularLocation>
        <location evidence="1">Cell membrane</location>
        <topology evidence="1">Multi-pass membrane protein</topology>
    </subcellularLocation>
</comment>
<feature type="transmembrane region" description="Helical" evidence="10">
    <location>
        <begin position="390"/>
        <end position="414"/>
    </location>
</feature>
<dbReference type="NCBIfam" id="TIGR00797">
    <property type="entry name" value="matE"/>
    <property type="match status" value="1"/>
</dbReference>
<protein>
    <recommendedName>
        <fullName evidence="9">Multidrug-efflux transporter</fullName>
    </recommendedName>
</protein>
<accession>A0A7X2PAG1</accession>
<proteinExistence type="predicted"/>
<dbReference type="GO" id="GO:0042910">
    <property type="term" value="F:xenobiotic transmembrane transporter activity"/>
    <property type="evidence" value="ECO:0007669"/>
    <property type="project" value="InterPro"/>
</dbReference>
<dbReference type="AlphaFoldDB" id="A0A7X2PAG1"/>
<keyword evidence="7" id="KW-0406">Ion transport</keyword>
<dbReference type="Pfam" id="PF01554">
    <property type="entry name" value="MatE"/>
    <property type="match status" value="2"/>
</dbReference>
<keyword evidence="4" id="KW-1003">Cell membrane</keyword>
<feature type="transmembrane region" description="Helical" evidence="10">
    <location>
        <begin position="58"/>
        <end position="78"/>
    </location>
</feature>
<evidence type="ECO:0000256" key="2">
    <source>
        <dbReference type="ARBA" id="ARBA00022448"/>
    </source>
</evidence>
<feature type="transmembrane region" description="Helical" evidence="10">
    <location>
        <begin position="357"/>
        <end position="378"/>
    </location>
</feature>
<evidence type="ECO:0000256" key="9">
    <source>
        <dbReference type="ARBA" id="ARBA00031636"/>
    </source>
</evidence>
<keyword evidence="6 10" id="KW-1133">Transmembrane helix</keyword>
<evidence type="ECO:0000313" key="12">
    <source>
        <dbReference type="Proteomes" id="UP000460549"/>
    </source>
</evidence>
<feature type="transmembrane region" description="Helical" evidence="10">
    <location>
        <begin position="17"/>
        <end position="38"/>
    </location>
</feature>
<organism evidence="11 12">
    <name type="scientific">Bullifex porci</name>
    <dbReference type="NCBI Taxonomy" id="2606638"/>
    <lineage>
        <taxon>Bacteria</taxon>
        <taxon>Pseudomonadati</taxon>
        <taxon>Spirochaetota</taxon>
        <taxon>Spirochaetia</taxon>
        <taxon>Spirochaetales</taxon>
        <taxon>Spirochaetaceae</taxon>
        <taxon>Bullifex</taxon>
    </lineage>
</organism>
<keyword evidence="2" id="KW-0813">Transport</keyword>
<feature type="transmembrane region" description="Helical" evidence="10">
    <location>
        <begin position="99"/>
        <end position="124"/>
    </location>
</feature>
<dbReference type="PANTHER" id="PTHR43298">
    <property type="entry name" value="MULTIDRUG RESISTANCE PROTEIN NORM-RELATED"/>
    <property type="match status" value="1"/>
</dbReference>
<keyword evidence="8 10" id="KW-0472">Membrane</keyword>
<dbReference type="GO" id="GO:0006811">
    <property type="term" value="P:monoatomic ion transport"/>
    <property type="evidence" value="ECO:0007669"/>
    <property type="project" value="UniProtKB-KW"/>
</dbReference>
<dbReference type="EMBL" id="VUNN01000001">
    <property type="protein sequence ID" value="MSU05310.1"/>
    <property type="molecule type" value="Genomic_DNA"/>
</dbReference>
<evidence type="ECO:0000256" key="4">
    <source>
        <dbReference type="ARBA" id="ARBA00022475"/>
    </source>
</evidence>
<feature type="transmembrane region" description="Helical" evidence="10">
    <location>
        <begin position="193"/>
        <end position="216"/>
    </location>
</feature>
<gene>
    <name evidence="11" type="ORF">FYJ80_00715</name>
</gene>